<organism evidence="1">
    <name type="scientific">Solanum chacoense</name>
    <name type="common">Chaco potato</name>
    <dbReference type="NCBI Taxonomy" id="4108"/>
    <lineage>
        <taxon>Eukaryota</taxon>
        <taxon>Viridiplantae</taxon>
        <taxon>Streptophyta</taxon>
        <taxon>Embryophyta</taxon>
        <taxon>Tracheophyta</taxon>
        <taxon>Spermatophyta</taxon>
        <taxon>Magnoliopsida</taxon>
        <taxon>eudicotyledons</taxon>
        <taxon>Gunneridae</taxon>
        <taxon>Pentapetalae</taxon>
        <taxon>asterids</taxon>
        <taxon>lamiids</taxon>
        <taxon>Solanales</taxon>
        <taxon>Solanaceae</taxon>
        <taxon>Solanoideae</taxon>
        <taxon>Solaneae</taxon>
        <taxon>Solanum</taxon>
    </lineage>
</organism>
<sequence length="80" mass="9551">MYMKVLNILGVVDVVNREETHRAATIQLVEYSVFRVPLVSDYDFVYDFPKGSWVKDETIDVRHWRKLEYEVIKLRFISPS</sequence>
<dbReference type="AlphaFoldDB" id="A0A0V0GKA8"/>
<proteinExistence type="predicted"/>
<dbReference type="EMBL" id="GEDG01036933">
    <property type="protein sequence ID" value="JAP08424.1"/>
    <property type="molecule type" value="Transcribed_RNA"/>
</dbReference>
<name>A0A0V0GKA8_SOLCH</name>
<protein>
    <submittedName>
        <fullName evidence="1">Putative ovule protein</fullName>
    </submittedName>
</protein>
<accession>A0A0V0GKA8</accession>
<evidence type="ECO:0000313" key="1">
    <source>
        <dbReference type="EMBL" id="JAP08424.1"/>
    </source>
</evidence>
<reference evidence="1" key="1">
    <citation type="submission" date="2015-12" db="EMBL/GenBank/DDBJ databases">
        <title>Gene expression during late stages of embryo sac development: a critical building block for successful pollen-pistil interactions.</title>
        <authorList>
            <person name="Liu Y."/>
            <person name="Joly V."/>
            <person name="Sabar M."/>
            <person name="Matton D.P."/>
        </authorList>
    </citation>
    <scope>NUCLEOTIDE SEQUENCE</scope>
</reference>